<keyword evidence="3" id="KW-0597">Phosphoprotein</keyword>
<dbReference type="AlphaFoldDB" id="A0A399IWR5"/>
<dbReference type="RefSeq" id="WP_119400297.1">
    <property type="nucleotide sequence ID" value="NZ_QWJJ01000016.1"/>
</dbReference>
<reference evidence="7 8" key="1">
    <citation type="submission" date="2018-08" db="EMBL/GenBank/DDBJ databases">
        <title>Pseudooceanicola sediminis CY03 in the family Rhodobacteracea.</title>
        <authorList>
            <person name="Zhang Y.-J."/>
        </authorList>
    </citation>
    <scope>NUCLEOTIDE SEQUENCE [LARGE SCALE GENOMIC DNA]</scope>
    <source>
        <strain evidence="7 8">CY03</strain>
    </source>
</reference>
<accession>A0A399IWR5</accession>
<dbReference type="Pfam" id="PF02518">
    <property type="entry name" value="HATPase_c"/>
    <property type="match status" value="1"/>
</dbReference>
<dbReference type="SUPFAM" id="SSF52172">
    <property type="entry name" value="CheY-like"/>
    <property type="match status" value="1"/>
</dbReference>
<dbReference type="PANTHER" id="PTHR43065">
    <property type="entry name" value="SENSOR HISTIDINE KINASE"/>
    <property type="match status" value="1"/>
</dbReference>
<dbReference type="EMBL" id="QWJJ01000016">
    <property type="protein sequence ID" value="RII37593.1"/>
    <property type="molecule type" value="Genomic_DNA"/>
</dbReference>
<sequence>MTMAGLNLIQQALSVYDQDLRLVQSNRQFRAMFDLPPELVRTGARFEDTIRHLCISGEYGPLDDIEAAIRQRVETARAFQPHYMERTRANGRVVSVEGAPLPQGGWVAVYTDITDTKRQEALLRARSEELSDQLLTRAEELAATNRQLKAANSRLEEARRGLTEMEARIRLTTEMLPAHIAHISPQRIYTYSNRRLNTILPGRPSHIVGLHIADVLGHQVHQAVRPYIDSAMQGRAAAFEFTDESSSRRIRTALTPNGTEGVYIMSMDVTEESQTRAALTQTRRRELAAQVTSGMAHDFSNLLTIILGLQSQLARQDLPDAAQTLVSATQRAAKRGGDLLNRIADMTGGREHSPGPTDWAAFLADFATLARSALPVNVHLTIDNTAKAQRLWLDSGMLQDSLLNLVLNARDAIGDGPGRIVITCGNVQGTWLQIRVSDSGPGFAATALKKATDPFFTTKGKEGSGLGLSMVYDMTQRAGGRMRIANHPSGAEVILSLPWRELPQMASPGGLALLVEDSTDLRQSIRQMLVETGYSVIEAPTAAEALEIIADLDDLALILSDLSLEGSATGLDLLDALPAAAPPFVMMTSLRPDHGLHRAARARGPVLQKPFDATQLRTFLQEGARVE</sequence>
<evidence type="ECO:0000259" key="5">
    <source>
        <dbReference type="PROSITE" id="PS50109"/>
    </source>
</evidence>
<protein>
    <recommendedName>
        <fullName evidence="2">histidine kinase</fullName>
        <ecNumber evidence="2">2.7.13.3</ecNumber>
    </recommendedName>
</protein>
<dbReference type="PROSITE" id="PS50109">
    <property type="entry name" value="HIS_KIN"/>
    <property type="match status" value="1"/>
</dbReference>
<dbReference type="InterPro" id="IPR004358">
    <property type="entry name" value="Sig_transdc_His_kin-like_C"/>
</dbReference>
<dbReference type="Gene3D" id="3.30.450.20">
    <property type="entry name" value="PAS domain"/>
    <property type="match status" value="2"/>
</dbReference>
<evidence type="ECO:0000256" key="3">
    <source>
        <dbReference type="PROSITE-ProRule" id="PRU00169"/>
    </source>
</evidence>
<dbReference type="InterPro" id="IPR011006">
    <property type="entry name" value="CheY-like_superfamily"/>
</dbReference>
<dbReference type="InterPro" id="IPR036890">
    <property type="entry name" value="HATPase_C_sf"/>
</dbReference>
<dbReference type="SUPFAM" id="SSF47384">
    <property type="entry name" value="Homodimeric domain of signal transducing histidine kinase"/>
    <property type="match status" value="1"/>
</dbReference>
<feature type="modified residue" description="4-aspartylphosphate" evidence="3">
    <location>
        <position position="561"/>
    </location>
</feature>
<evidence type="ECO:0000313" key="7">
    <source>
        <dbReference type="EMBL" id="RII37593.1"/>
    </source>
</evidence>
<dbReference type="InterPro" id="IPR001789">
    <property type="entry name" value="Sig_transdc_resp-reg_receiver"/>
</dbReference>
<dbReference type="InterPro" id="IPR035965">
    <property type="entry name" value="PAS-like_dom_sf"/>
</dbReference>
<proteinExistence type="predicted"/>
<dbReference type="PROSITE" id="PS50110">
    <property type="entry name" value="RESPONSE_REGULATORY"/>
    <property type="match status" value="1"/>
</dbReference>
<feature type="domain" description="Histidine kinase" evidence="5">
    <location>
        <begin position="294"/>
        <end position="501"/>
    </location>
</feature>
<dbReference type="InterPro" id="IPR036097">
    <property type="entry name" value="HisK_dim/P_sf"/>
</dbReference>
<feature type="coiled-coil region" evidence="4">
    <location>
        <begin position="131"/>
        <end position="175"/>
    </location>
</feature>
<dbReference type="PANTHER" id="PTHR43065:SF42">
    <property type="entry name" value="TWO-COMPONENT SENSOR PPRA"/>
    <property type="match status" value="1"/>
</dbReference>
<keyword evidence="4" id="KW-0175">Coiled coil</keyword>
<evidence type="ECO:0000313" key="8">
    <source>
        <dbReference type="Proteomes" id="UP000265848"/>
    </source>
</evidence>
<dbReference type="InterPro" id="IPR005467">
    <property type="entry name" value="His_kinase_dom"/>
</dbReference>
<evidence type="ECO:0000256" key="2">
    <source>
        <dbReference type="ARBA" id="ARBA00012438"/>
    </source>
</evidence>
<dbReference type="SMART" id="SM00448">
    <property type="entry name" value="REC"/>
    <property type="match status" value="1"/>
</dbReference>
<evidence type="ECO:0000259" key="6">
    <source>
        <dbReference type="PROSITE" id="PS50110"/>
    </source>
</evidence>
<dbReference type="Gene3D" id="3.40.50.2300">
    <property type="match status" value="1"/>
</dbReference>
<dbReference type="Pfam" id="PF00072">
    <property type="entry name" value="Response_reg"/>
    <property type="match status" value="1"/>
</dbReference>
<evidence type="ECO:0000256" key="4">
    <source>
        <dbReference type="SAM" id="Coils"/>
    </source>
</evidence>
<comment type="catalytic activity">
    <reaction evidence="1">
        <text>ATP + protein L-histidine = ADP + protein N-phospho-L-histidine.</text>
        <dbReference type="EC" id="2.7.13.3"/>
    </reaction>
</comment>
<dbReference type="CDD" id="cd00156">
    <property type="entry name" value="REC"/>
    <property type="match status" value="1"/>
</dbReference>
<feature type="domain" description="Response regulatory" evidence="6">
    <location>
        <begin position="511"/>
        <end position="624"/>
    </location>
</feature>
<dbReference type="InterPro" id="IPR003594">
    <property type="entry name" value="HATPase_dom"/>
</dbReference>
<dbReference type="OrthoDB" id="9796100at2"/>
<dbReference type="PRINTS" id="PR00344">
    <property type="entry name" value="BCTRLSENSOR"/>
</dbReference>
<dbReference type="Gene3D" id="1.10.287.130">
    <property type="match status" value="1"/>
</dbReference>
<dbReference type="SUPFAM" id="SSF55785">
    <property type="entry name" value="PYP-like sensor domain (PAS domain)"/>
    <property type="match status" value="2"/>
</dbReference>
<dbReference type="SMART" id="SM00387">
    <property type="entry name" value="HATPase_c"/>
    <property type="match status" value="1"/>
</dbReference>
<gene>
    <name evidence="7" type="ORF">DL237_16925</name>
</gene>
<evidence type="ECO:0000256" key="1">
    <source>
        <dbReference type="ARBA" id="ARBA00000085"/>
    </source>
</evidence>
<name>A0A399IWR5_9RHOB</name>
<dbReference type="EC" id="2.7.13.3" evidence="2"/>
<dbReference type="Pfam" id="PF08448">
    <property type="entry name" value="PAS_4"/>
    <property type="match status" value="1"/>
</dbReference>
<dbReference type="Proteomes" id="UP000265848">
    <property type="component" value="Unassembled WGS sequence"/>
</dbReference>
<dbReference type="SUPFAM" id="SSF55874">
    <property type="entry name" value="ATPase domain of HSP90 chaperone/DNA topoisomerase II/histidine kinase"/>
    <property type="match status" value="1"/>
</dbReference>
<dbReference type="InterPro" id="IPR013656">
    <property type="entry name" value="PAS_4"/>
</dbReference>
<dbReference type="Gene3D" id="3.30.565.10">
    <property type="entry name" value="Histidine kinase-like ATPase, C-terminal domain"/>
    <property type="match status" value="1"/>
</dbReference>
<dbReference type="Pfam" id="PF12860">
    <property type="entry name" value="PAS_7"/>
    <property type="match status" value="1"/>
</dbReference>
<organism evidence="7 8">
    <name type="scientific">Pseudooceanicola sediminis</name>
    <dbReference type="NCBI Taxonomy" id="2211117"/>
    <lineage>
        <taxon>Bacteria</taxon>
        <taxon>Pseudomonadati</taxon>
        <taxon>Pseudomonadota</taxon>
        <taxon>Alphaproteobacteria</taxon>
        <taxon>Rhodobacterales</taxon>
        <taxon>Paracoccaceae</taxon>
        <taxon>Pseudooceanicola</taxon>
    </lineage>
</organism>
<keyword evidence="8" id="KW-1185">Reference proteome</keyword>
<dbReference type="GO" id="GO:0000155">
    <property type="term" value="F:phosphorelay sensor kinase activity"/>
    <property type="evidence" value="ECO:0007669"/>
    <property type="project" value="InterPro"/>
</dbReference>
<comment type="caution">
    <text evidence="7">The sequence shown here is derived from an EMBL/GenBank/DDBJ whole genome shotgun (WGS) entry which is preliminary data.</text>
</comment>